<dbReference type="STRING" id="417373.GCA_001570685_01548"/>
<gene>
    <name evidence="1" type="ORF">FC21_GL001300</name>
</gene>
<evidence type="ECO:0000313" key="2">
    <source>
        <dbReference type="Proteomes" id="UP000051084"/>
    </source>
</evidence>
<comment type="caution">
    <text evidence="1">The sequence shown here is derived from an EMBL/GenBank/DDBJ whole genome shotgun (WGS) entry which is preliminary data.</text>
</comment>
<protein>
    <submittedName>
        <fullName evidence="1">Uncharacterized protein</fullName>
    </submittedName>
</protein>
<accession>A0A0R1UXH5</accession>
<dbReference type="AlphaFoldDB" id="A0A0R1UXH5"/>
<dbReference type="Proteomes" id="UP000051084">
    <property type="component" value="Unassembled WGS sequence"/>
</dbReference>
<dbReference type="EMBL" id="AZGC01000030">
    <property type="protein sequence ID" value="KRL94683.1"/>
    <property type="molecule type" value="Genomic_DNA"/>
</dbReference>
<sequence length="67" mass="7404">MLATGEVAGDTKLIVGFDDYQGHDVVVDAMQINDLEAPDARKSLALTKTWKVMTVDELMSMFENKLS</sequence>
<proteinExistence type="predicted"/>
<dbReference type="PATRIC" id="fig|1423742.4.peg.1347"/>
<organism evidence="1 2">
    <name type="scientific">Limosilactobacillus equigenerosi DSM 18793 = JCM 14505</name>
    <dbReference type="NCBI Taxonomy" id="1423742"/>
    <lineage>
        <taxon>Bacteria</taxon>
        <taxon>Bacillati</taxon>
        <taxon>Bacillota</taxon>
        <taxon>Bacilli</taxon>
        <taxon>Lactobacillales</taxon>
        <taxon>Lactobacillaceae</taxon>
        <taxon>Limosilactobacillus</taxon>
    </lineage>
</organism>
<reference evidence="1 2" key="1">
    <citation type="journal article" date="2015" name="Genome Announc.">
        <title>Expanding the biotechnology potential of lactobacilli through comparative genomics of 213 strains and associated genera.</title>
        <authorList>
            <person name="Sun Z."/>
            <person name="Harris H.M."/>
            <person name="McCann A."/>
            <person name="Guo C."/>
            <person name="Argimon S."/>
            <person name="Zhang W."/>
            <person name="Yang X."/>
            <person name="Jeffery I.B."/>
            <person name="Cooney J.C."/>
            <person name="Kagawa T.F."/>
            <person name="Liu W."/>
            <person name="Song Y."/>
            <person name="Salvetti E."/>
            <person name="Wrobel A."/>
            <person name="Rasinkangas P."/>
            <person name="Parkhill J."/>
            <person name="Rea M.C."/>
            <person name="O'Sullivan O."/>
            <person name="Ritari J."/>
            <person name="Douillard F.P."/>
            <person name="Paul Ross R."/>
            <person name="Yang R."/>
            <person name="Briner A.E."/>
            <person name="Felis G.E."/>
            <person name="de Vos W.M."/>
            <person name="Barrangou R."/>
            <person name="Klaenhammer T.R."/>
            <person name="Caufield P.W."/>
            <person name="Cui Y."/>
            <person name="Zhang H."/>
            <person name="O'Toole P.W."/>
        </authorList>
    </citation>
    <scope>NUCLEOTIDE SEQUENCE [LARGE SCALE GENOMIC DNA]</scope>
    <source>
        <strain evidence="1 2">DSM 18793</strain>
    </source>
</reference>
<evidence type="ECO:0000313" key="1">
    <source>
        <dbReference type="EMBL" id="KRL94683.1"/>
    </source>
</evidence>
<keyword evidence="2" id="KW-1185">Reference proteome</keyword>
<name>A0A0R1UXH5_9LACO</name>
<dbReference type="RefSeq" id="WP_054653753.1">
    <property type="nucleotide sequence ID" value="NZ_AZGC01000030.1"/>
</dbReference>